<keyword evidence="2" id="KW-1185">Reference proteome</keyword>
<name>A0AAV7I1F5_COTGL</name>
<dbReference type="AlphaFoldDB" id="A0AAV7I1F5"/>
<comment type="caution">
    <text evidence="1">The sequence shown here is derived from an EMBL/GenBank/DDBJ whole genome shotgun (WGS) entry which is preliminary data.</text>
</comment>
<protein>
    <submittedName>
        <fullName evidence="1">Uncharacterized protein</fullName>
    </submittedName>
</protein>
<evidence type="ECO:0000313" key="2">
    <source>
        <dbReference type="Proteomes" id="UP000826195"/>
    </source>
</evidence>
<evidence type="ECO:0000313" key="1">
    <source>
        <dbReference type="EMBL" id="KAH0540682.1"/>
    </source>
</evidence>
<organism evidence="1 2">
    <name type="scientific">Cotesia glomerata</name>
    <name type="common">Lepidopteran parasitic wasp</name>
    <name type="synonym">Apanteles glomeratus</name>
    <dbReference type="NCBI Taxonomy" id="32391"/>
    <lineage>
        <taxon>Eukaryota</taxon>
        <taxon>Metazoa</taxon>
        <taxon>Ecdysozoa</taxon>
        <taxon>Arthropoda</taxon>
        <taxon>Hexapoda</taxon>
        <taxon>Insecta</taxon>
        <taxon>Pterygota</taxon>
        <taxon>Neoptera</taxon>
        <taxon>Endopterygota</taxon>
        <taxon>Hymenoptera</taxon>
        <taxon>Apocrita</taxon>
        <taxon>Ichneumonoidea</taxon>
        <taxon>Braconidae</taxon>
        <taxon>Microgastrinae</taxon>
        <taxon>Cotesia</taxon>
    </lineage>
</organism>
<proteinExistence type="predicted"/>
<accession>A0AAV7I1F5</accession>
<dbReference type="Proteomes" id="UP000826195">
    <property type="component" value="Unassembled WGS sequence"/>
</dbReference>
<dbReference type="EMBL" id="JAHXZJ010002609">
    <property type="protein sequence ID" value="KAH0540682.1"/>
    <property type="molecule type" value="Genomic_DNA"/>
</dbReference>
<reference evidence="1 2" key="1">
    <citation type="journal article" date="2021" name="J. Hered.">
        <title>A chromosome-level genome assembly of the parasitoid wasp, Cotesia glomerata (Hymenoptera: Braconidae).</title>
        <authorList>
            <person name="Pinto B.J."/>
            <person name="Weis J.J."/>
            <person name="Gamble T."/>
            <person name="Ode P.J."/>
            <person name="Paul R."/>
            <person name="Zaspel J.M."/>
        </authorList>
    </citation>
    <scope>NUCLEOTIDE SEQUENCE [LARGE SCALE GENOMIC DNA]</scope>
    <source>
        <strain evidence="1">CgM1</strain>
    </source>
</reference>
<gene>
    <name evidence="1" type="ORF">KQX54_019055</name>
</gene>
<sequence>MRRDTPDKAFKFSLETVDLKSWLFEVETGDKSTVDDPVPAEQAAREKTILKLRVSVHRYNTDGKLTITDMRGWWKMMKFNSDSTMPLGFKPRGDAMSQFFNEKA</sequence>